<name>A0A699HBH4_TANCI</name>
<dbReference type="EMBL" id="BKCJ010116789">
    <property type="protein sequence ID" value="GEX57882.1"/>
    <property type="molecule type" value="Genomic_DNA"/>
</dbReference>
<feature type="compositionally biased region" description="Polar residues" evidence="1">
    <location>
        <begin position="73"/>
        <end position="83"/>
    </location>
</feature>
<feature type="region of interest" description="Disordered" evidence="1">
    <location>
        <begin position="172"/>
        <end position="202"/>
    </location>
</feature>
<feature type="compositionally biased region" description="Basic and acidic residues" evidence="1">
    <location>
        <begin position="56"/>
        <end position="71"/>
    </location>
</feature>
<feature type="compositionally biased region" description="Polar residues" evidence="1">
    <location>
        <begin position="25"/>
        <end position="38"/>
    </location>
</feature>
<feature type="region of interest" description="Disordered" evidence="1">
    <location>
        <begin position="1"/>
        <end position="151"/>
    </location>
</feature>
<evidence type="ECO:0000256" key="1">
    <source>
        <dbReference type="SAM" id="MobiDB-lite"/>
    </source>
</evidence>
<protein>
    <submittedName>
        <fullName evidence="2">Uncharacterized protein</fullName>
    </submittedName>
</protein>
<comment type="caution">
    <text evidence="2">The sequence shown here is derived from an EMBL/GenBank/DDBJ whole genome shotgun (WGS) entry which is preliminary data.</text>
</comment>
<feature type="compositionally biased region" description="Basic residues" evidence="1">
    <location>
        <begin position="46"/>
        <end position="55"/>
    </location>
</feature>
<feature type="compositionally biased region" description="Acidic residues" evidence="1">
    <location>
        <begin position="172"/>
        <end position="191"/>
    </location>
</feature>
<organism evidence="2">
    <name type="scientific">Tanacetum cinerariifolium</name>
    <name type="common">Dalmatian daisy</name>
    <name type="synonym">Chrysanthemum cinerariifolium</name>
    <dbReference type="NCBI Taxonomy" id="118510"/>
    <lineage>
        <taxon>Eukaryota</taxon>
        <taxon>Viridiplantae</taxon>
        <taxon>Streptophyta</taxon>
        <taxon>Embryophyta</taxon>
        <taxon>Tracheophyta</taxon>
        <taxon>Spermatophyta</taxon>
        <taxon>Magnoliopsida</taxon>
        <taxon>eudicotyledons</taxon>
        <taxon>Gunneridae</taxon>
        <taxon>Pentapetalae</taxon>
        <taxon>asterids</taxon>
        <taxon>campanulids</taxon>
        <taxon>Asterales</taxon>
        <taxon>Asteraceae</taxon>
        <taxon>Asteroideae</taxon>
        <taxon>Anthemideae</taxon>
        <taxon>Anthemidinae</taxon>
        <taxon>Tanacetum</taxon>
    </lineage>
</organism>
<accession>A0A699HBH4</accession>
<dbReference type="AlphaFoldDB" id="A0A699HBH4"/>
<reference evidence="2" key="1">
    <citation type="journal article" date="2019" name="Sci. Rep.">
        <title>Draft genome of Tanacetum cinerariifolium, the natural source of mosquito coil.</title>
        <authorList>
            <person name="Yamashiro T."/>
            <person name="Shiraishi A."/>
            <person name="Satake H."/>
            <person name="Nakayama K."/>
        </authorList>
    </citation>
    <scope>NUCLEOTIDE SEQUENCE</scope>
</reference>
<sequence>MIAVNNQMDSVSPPPLAAKPKKGKSQTMTSTLPQSQGPEASGALSKKSKRPKSKKPPTETKGNKQPLDRDITFITTNEGTTKTMPCPEGSLGDKDSGGNKPPTDMKPLHTTDVDLSGTGAKYEEDQTQSSRLRYQSLTENKGEPSYEGDSDTQPIILFYVDVRVILLSEDEAQESEEDILGASDEMDDTPQSDENQHKSSPP</sequence>
<gene>
    <name evidence="2" type="ORF">Tci_329857</name>
</gene>
<proteinExistence type="predicted"/>
<evidence type="ECO:0000313" key="2">
    <source>
        <dbReference type="EMBL" id="GEX57882.1"/>
    </source>
</evidence>
<feature type="compositionally biased region" description="Polar residues" evidence="1">
    <location>
        <begin position="127"/>
        <end position="139"/>
    </location>
</feature>
<feature type="compositionally biased region" description="Polar residues" evidence="1">
    <location>
        <begin position="1"/>
        <end position="10"/>
    </location>
</feature>